<keyword evidence="3" id="KW-0812">Transmembrane</keyword>
<feature type="transmembrane region" description="Helical" evidence="3">
    <location>
        <begin position="69"/>
        <end position="90"/>
    </location>
</feature>
<dbReference type="Gene3D" id="1.10.1380.10">
    <property type="entry name" value="Neutral endopeptidase , domain2"/>
    <property type="match status" value="1"/>
</dbReference>
<dbReference type="GO" id="GO:0005886">
    <property type="term" value="C:plasma membrane"/>
    <property type="evidence" value="ECO:0007669"/>
    <property type="project" value="TreeGrafter"/>
</dbReference>
<organism evidence="5 6">
    <name type="scientific">Romanomermis culicivorax</name>
    <name type="common">Nematode worm</name>
    <dbReference type="NCBI Taxonomy" id="13658"/>
    <lineage>
        <taxon>Eukaryota</taxon>
        <taxon>Metazoa</taxon>
        <taxon>Ecdysozoa</taxon>
        <taxon>Nematoda</taxon>
        <taxon>Enoplea</taxon>
        <taxon>Dorylaimia</taxon>
        <taxon>Mermithida</taxon>
        <taxon>Mermithoidea</taxon>
        <taxon>Mermithidae</taxon>
        <taxon>Romanomermis</taxon>
    </lineage>
</organism>
<dbReference type="InterPro" id="IPR000718">
    <property type="entry name" value="Peptidase_M13"/>
</dbReference>
<dbReference type="AlphaFoldDB" id="A0A915KAH9"/>
<dbReference type="GO" id="GO:0004222">
    <property type="term" value="F:metalloendopeptidase activity"/>
    <property type="evidence" value="ECO:0007669"/>
    <property type="project" value="InterPro"/>
</dbReference>
<evidence type="ECO:0000313" key="5">
    <source>
        <dbReference type="Proteomes" id="UP000887565"/>
    </source>
</evidence>
<comment type="similarity">
    <text evidence="1">Belongs to the peptidase M13 family.</text>
</comment>
<keyword evidence="5" id="KW-1185">Reference proteome</keyword>
<dbReference type="GO" id="GO:0016485">
    <property type="term" value="P:protein processing"/>
    <property type="evidence" value="ECO:0007669"/>
    <property type="project" value="TreeGrafter"/>
</dbReference>
<proteinExistence type="inferred from homology"/>
<dbReference type="Pfam" id="PF05649">
    <property type="entry name" value="Peptidase_M13_N"/>
    <property type="match status" value="1"/>
</dbReference>
<feature type="domain" description="Peptidase M13 N-terminal" evidence="4">
    <location>
        <begin position="129"/>
        <end position="428"/>
    </location>
</feature>
<dbReference type="Proteomes" id="UP000887565">
    <property type="component" value="Unplaced"/>
</dbReference>
<dbReference type="Gene3D" id="3.40.390.10">
    <property type="entry name" value="Collagenase (Catalytic Domain)"/>
    <property type="match status" value="1"/>
</dbReference>
<feature type="compositionally biased region" description="Basic and acidic residues" evidence="2">
    <location>
        <begin position="22"/>
        <end position="37"/>
    </location>
</feature>
<dbReference type="PANTHER" id="PTHR11733">
    <property type="entry name" value="ZINC METALLOPROTEASE FAMILY M13 NEPRILYSIN-RELATED"/>
    <property type="match status" value="1"/>
</dbReference>
<keyword evidence="3" id="KW-1133">Transmembrane helix</keyword>
<evidence type="ECO:0000256" key="3">
    <source>
        <dbReference type="SAM" id="Phobius"/>
    </source>
</evidence>
<name>A0A915KAH9_ROMCU</name>
<dbReference type="PROSITE" id="PS51885">
    <property type="entry name" value="NEPRILYSIN"/>
    <property type="match status" value="1"/>
</dbReference>
<accession>A0A915KAH9</accession>
<feature type="region of interest" description="Disordered" evidence="2">
    <location>
        <begin position="1"/>
        <end position="37"/>
    </location>
</feature>
<dbReference type="PANTHER" id="PTHR11733:SF239">
    <property type="entry name" value="NEPRILYSIN-11"/>
    <property type="match status" value="1"/>
</dbReference>
<dbReference type="OMA" id="STIWISM"/>
<dbReference type="InterPro" id="IPR042089">
    <property type="entry name" value="Peptidase_M13_dom_2"/>
</dbReference>
<evidence type="ECO:0000256" key="2">
    <source>
        <dbReference type="SAM" id="MobiDB-lite"/>
    </source>
</evidence>
<feature type="compositionally biased region" description="Basic and acidic residues" evidence="2">
    <location>
        <begin position="1"/>
        <end position="10"/>
    </location>
</feature>
<dbReference type="InterPro" id="IPR024079">
    <property type="entry name" value="MetalloPept_cat_dom_sf"/>
</dbReference>
<feature type="compositionally biased region" description="Acidic residues" evidence="2">
    <location>
        <begin position="11"/>
        <end position="21"/>
    </location>
</feature>
<protein>
    <submittedName>
        <fullName evidence="6">Peptidase M13 N-terminal domain-containing protein</fullName>
    </submittedName>
</protein>
<evidence type="ECO:0000313" key="6">
    <source>
        <dbReference type="WBParaSite" id="nRc.2.0.1.t34923-RA"/>
    </source>
</evidence>
<keyword evidence="3" id="KW-0472">Membrane</keyword>
<dbReference type="InterPro" id="IPR008753">
    <property type="entry name" value="Peptidase_M13_N"/>
</dbReference>
<evidence type="ECO:0000259" key="4">
    <source>
        <dbReference type="Pfam" id="PF05649"/>
    </source>
</evidence>
<dbReference type="SUPFAM" id="SSF55486">
    <property type="entry name" value="Metalloproteases ('zincins'), catalytic domain"/>
    <property type="match status" value="1"/>
</dbReference>
<dbReference type="WBParaSite" id="nRc.2.0.1.t34923-RA">
    <property type="protein sequence ID" value="nRc.2.0.1.t34923-RA"/>
    <property type="gene ID" value="nRc.2.0.1.g34923"/>
</dbReference>
<evidence type="ECO:0000256" key="1">
    <source>
        <dbReference type="ARBA" id="ARBA00007357"/>
    </source>
</evidence>
<sequence>MSSNEHRPLVQEDDSSFDEDDKGSKSRERLAKNADKSSSKRKFKGNIKLVCNDFLGVLVEFGKSRSHSFTCVTFSIMVGMLILSTIWISMQTIRGRDGEANHSADFCTDSGCVLAAANLLNSIDFSIDPCQNFYEYACGTWKKNNPIPDDRSNYGSFGAVDERVKEQLRLLLEDHTDENQTNSIQFTKLLFKKCMDKDTVNSLKSKPLQEFLTSVGGWPVLNKTWDENFVDLTTLSSLTVQKFGEDSLASLDIIVDMKNVTNYILSIDQMKLILGESTRDYYLNDTAYGKQMTAYRETFFDIVRLIGADMNVSILDEEISDHWANLISFEKKLANITVPEEERRNLTLLYNKMSLEKFSGLLNVINWEKYLQYCMPIEVFDRLVKGKLANFYLIVTQPVYFERLNTLLTSTDKKVFHDEIVFFLTTKFKLYSQKLHWSIVVSYKKATMITRSADQHRIS</sequence>
<reference evidence="6" key="1">
    <citation type="submission" date="2022-11" db="UniProtKB">
        <authorList>
            <consortium name="WormBaseParasite"/>
        </authorList>
    </citation>
    <scope>IDENTIFICATION</scope>
</reference>